<feature type="transmembrane region" description="Helical" evidence="2">
    <location>
        <begin position="117"/>
        <end position="136"/>
    </location>
</feature>
<comment type="caution">
    <text evidence="4">The sequence shown here is derived from an EMBL/GenBank/DDBJ whole genome shotgun (WGS) entry which is preliminary data.</text>
</comment>
<evidence type="ECO:0000256" key="1">
    <source>
        <dbReference type="SAM" id="MobiDB-lite"/>
    </source>
</evidence>
<name>A0A8S8ZTY0_SORMA</name>
<protein>
    <recommendedName>
        <fullName evidence="3">FCP1 homology domain-containing protein</fullName>
    </recommendedName>
</protein>
<dbReference type="VEuPathDB" id="FungiDB:SMAC_05530"/>
<dbReference type="SUPFAM" id="SSF56784">
    <property type="entry name" value="HAD-like"/>
    <property type="match status" value="1"/>
</dbReference>
<dbReference type="FunFam" id="3.40.50.1000:FF:000089">
    <property type="entry name" value="NIF domain protein"/>
    <property type="match status" value="1"/>
</dbReference>
<keyword evidence="2" id="KW-0812">Transmembrane</keyword>
<proteinExistence type="predicted"/>
<dbReference type="PANTHER" id="PTHR12210">
    <property type="entry name" value="DULLARD PROTEIN PHOSPHATASE"/>
    <property type="match status" value="1"/>
</dbReference>
<feature type="region of interest" description="Disordered" evidence="1">
    <location>
        <begin position="1"/>
        <end position="101"/>
    </location>
</feature>
<gene>
    <name evidence="4" type="ORF">SMACR_05530</name>
</gene>
<dbReference type="PROSITE" id="PS50969">
    <property type="entry name" value="FCP1"/>
    <property type="match status" value="1"/>
</dbReference>
<accession>A0A8S8ZTY0</accession>
<feature type="region of interest" description="Disordered" evidence="1">
    <location>
        <begin position="174"/>
        <end position="324"/>
    </location>
</feature>
<dbReference type="InterPro" id="IPR011948">
    <property type="entry name" value="Dullard_phosphatase"/>
</dbReference>
<feature type="compositionally biased region" description="Basic and acidic residues" evidence="1">
    <location>
        <begin position="34"/>
        <end position="48"/>
    </location>
</feature>
<dbReference type="NCBIfam" id="TIGR02251">
    <property type="entry name" value="HIF-SF_euk"/>
    <property type="match status" value="1"/>
</dbReference>
<dbReference type="GO" id="GO:0016791">
    <property type="term" value="F:phosphatase activity"/>
    <property type="evidence" value="ECO:0007669"/>
    <property type="project" value="InterPro"/>
</dbReference>
<evidence type="ECO:0000313" key="4">
    <source>
        <dbReference type="EMBL" id="KAA8634244.1"/>
    </source>
</evidence>
<dbReference type="InterPro" id="IPR050365">
    <property type="entry name" value="TIM50"/>
</dbReference>
<dbReference type="InterPro" id="IPR036412">
    <property type="entry name" value="HAD-like_sf"/>
</dbReference>
<reference evidence="4 5" key="1">
    <citation type="submission" date="2017-07" db="EMBL/GenBank/DDBJ databases">
        <title>Genome sequence of the Sordaria macrospora wild type strain R19027.</title>
        <authorList>
            <person name="Nowrousian M."/>
            <person name="Teichert I."/>
            <person name="Kueck U."/>
        </authorList>
    </citation>
    <scope>NUCLEOTIDE SEQUENCE [LARGE SCALE GENOMIC DNA]</scope>
    <source>
        <strain evidence="4 5">R19027</strain>
        <tissue evidence="4">Mycelium</tissue>
    </source>
</reference>
<evidence type="ECO:0000256" key="2">
    <source>
        <dbReference type="SAM" id="Phobius"/>
    </source>
</evidence>
<dbReference type="InterPro" id="IPR023214">
    <property type="entry name" value="HAD_sf"/>
</dbReference>
<organism evidence="4 5">
    <name type="scientific">Sordaria macrospora</name>
    <dbReference type="NCBI Taxonomy" id="5147"/>
    <lineage>
        <taxon>Eukaryota</taxon>
        <taxon>Fungi</taxon>
        <taxon>Dikarya</taxon>
        <taxon>Ascomycota</taxon>
        <taxon>Pezizomycotina</taxon>
        <taxon>Sordariomycetes</taxon>
        <taxon>Sordariomycetidae</taxon>
        <taxon>Sordariales</taxon>
        <taxon>Sordariaceae</taxon>
        <taxon>Sordaria</taxon>
    </lineage>
</organism>
<dbReference type="AlphaFoldDB" id="A0A8S8ZTY0"/>
<sequence length="532" mass="58510">MNSLNIISARVSPTSSPTPSRSNSISALSLAHHLSKEDSDNHGSRSNEELLGLANNNKNNTLSEEPEEKETSAQGGYDGQGYDPGEKTPLLAQGQPKPPTTWTSLPKRFAFAIVESIRWLLMMIAAPALYAVALFYDVEGSFAPAKQLRKLFGRYGGNTKEMAMDYHEAAALSDANLDGTGSGGSIRKSRKSRLHSSGSSSSGLSSESESEVESRRGSNSSGRRLKSKSSQDSEEIAPARRSIRIKLHSDADSLRQRKQRKDRSSATGRSTTNSDGNGGSGQQNLSVPGNDISAQLKSPTSPVGALTKYPKMPAPPRPLIPKRQPSYKISAVDPASLKHQKTLILDLDETLIHSMSKGGRMSSGHMVEVRLNTTYVGVGGQQTIGPQHPILYYVHKRPHCDEFLRRVSKWYNLVVFTASVQEYADPVIDWLESDRKYFSARYYRQHCTFRHGAFIKDLSSVEPDLSKVMILDNSPLSYMFHQDNAIPIQGWISDPTDVDLMYLIPFLEGLQYVSDVRALLALRDGEDGQHAA</sequence>
<dbReference type="OMA" id="YLFHEDN"/>
<dbReference type="Proteomes" id="UP000433876">
    <property type="component" value="Unassembled WGS sequence"/>
</dbReference>
<keyword evidence="2" id="KW-1133">Transmembrane helix</keyword>
<dbReference type="Gene3D" id="3.40.50.1000">
    <property type="entry name" value="HAD superfamily/HAD-like"/>
    <property type="match status" value="1"/>
</dbReference>
<dbReference type="Pfam" id="PF03031">
    <property type="entry name" value="NIF"/>
    <property type="match status" value="1"/>
</dbReference>
<evidence type="ECO:0000259" key="3">
    <source>
        <dbReference type="PROSITE" id="PS50969"/>
    </source>
</evidence>
<feature type="domain" description="FCP1 homology" evidence="3">
    <location>
        <begin position="336"/>
        <end position="510"/>
    </location>
</feature>
<dbReference type="SMART" id="SM00577">
    <property type="entry name" value="CPDc"/>
    <property type="match status" value="1"/>
</dbReference>
<feature type="compositionally biased region" description="Polar residues" evidence="1">
    <location>
        <begin position="292"/>
        <end position="301"/>
    </location>
</feature>
<evidence type="ECO:0000313" key="5">
    <source>
        <dbReference type="Proteomes" id="UP000433876"/>
    </source>
</evidence>
<dbReference type="CDD" id="cd07521">
    <property type="entry name" value="HAD_FCP1-like"/>
    <property type="match status" value="1"/>
</dbReference>
<feature type="compositionally biased region" description="Low complexity" evidence="1">
    <location>
        <begin position="8"/>
        <end position="32"/>
    </location>
</feature>
<keyword evidence="2" id="KW-0472">Membrane</keyword>
<dbReference type="InterPro" id="IPR004274">
    <property type="entry name" value="FCP1_dom"/>
</dbReference>
<feature type="compositionally biased region" description="Polar residues" evidence="1">
    <location>
        <begin position="54"/>
        <end position="63"/>
    </location>
</feature>
<feature type="compositionally biased region" description="Low complexity" evidence="1">
    <location>
        <begin position="195"/>
        <end position="207"/>
    </location>
</feature>
<dbReference type="EMBL" id="NMPR01000025">
    <property type="protein sequence ID" value="KAA8634244.1"/>
    <property type="molecule type" value="Genomic_DNA"/>
</dbReference>